<organism evidence="3 4">
    <name type="scientific">Blyttiomyces helicus</name>
    <dbReference type="NCBI Taxonomy" id="388810"/>
    <lineage>
        <taxon>Eukaryota</taxon>
        <taxon>Fungi</taxon>
        <taxon>Fungi incertae sedis</taxon>
        <taxon>Chytridiomycota</taxon>
        <taxon>Chytridiomycota incertae sedis</taxon>
        <taxon>Chytridiomycetes</taxon>
        <taxon>Chytridiomycetes incertae sedis</taxon>
        <taxon>Blyttiomyces</taxon>
    </lineage>
</organism>
<keyword evidence="2" id="KW-0732">Signal</keyword>
<dbReference type="Proteomes" id="UP000269721">
    <property type="component" value="Unassembled WGS sequence"/>
</dbReference>
<protein>
    <submittedName>
        <fullName evidence="3">Uncharacterized protein</fullName>
    </submittedName>
</protein>
<evidence type="ECO:0000313" key="4">
    <source>
        <dbReference type="Proteomes" id="UP000269721"/>
    </source>
</evidence>
<keyword evidence="4" id="KW-1185">Reference proteome</keyword>
<sequence>MQIYTSLAVAVLATAALATPVAKDGSQNRDRGKRLRELAAAALERTADEGRRRRWPIRGAGDASMSRPGTRPPSNLTHISGCAHKKCPRKEKLRLFRPEMPHYRKKDSVIAGSVW</sequence>
<evidence type="ECO:0000256" key="1">
    <source>
        <dbReference type="SAM" id="MobiDB-lite"/>
    </source>
</evidence>
<dbReference type="EMBL" id="KZ998037">
    <property type="protein sequence ID" value="RKO86635.1"/>
    <property type="molecule type" value="Genomic_DNA"/>
</dbReference>
<feature type="signal peptide" evidence="2">
    <location>
        <begin position="1"/>
        <end position="18"/>
    </location>
</feature>
<reference evidence="4" key="1">
    <citation type="journal article" date="2018" name="Nat. Microbiol.">
        <title>Leveraging single-cell genomics to expand the fungal tree of life.</title>
        <authorList>
            <person name="Ahrendt S.R."/>
            <person name="Quandt C.A."/>
            <person name="Ciobanu D."/>
            <person name="Clum A."/>
            <person name="Salamov A."/>
            <person name="Andreopoulos B."/>
            <person name="Cheng J.F."/>
            <person name="Woyke T."/>
            <person name="Pelin A."/>
            <person name="Henrissat B."/>
            <person name="Reynolds N.K."/>
            <person name="Benny G.L."/>
            <person name="Smith M.E."/>
            <person name="James T.Y."/>
            <person name="Grigoriev I.V."/>
        </authorList>
    </citation>
    <scope>NUCLEOTIDE SEQUENCE [LARGE SCALE GENOMIC DNA]</scope>
</reference>
<proteinExistence type="predicted"/>
<dbReference type="AlphaFoldDB" id="A0A4P9W5P2"/>
<evidence type="ECO:0000313" key="3">
    <source>
        <dbReference type="EMBL" id="RKO86635.1"/>
    </source>
</evidence>
<name>A0A4P9W5P2_9FUNG</name>
<gene>
    <name evidence="3" type="ORF">BDK51DRAFT_27679</name>
</gene>
<evidence type="ECO:0000256" key="2">
    <source>
        <dbReference type="SAM" id="SignalP"/>
    </source>
</evidence>
<feature type="chain" id="PRO_5020231856" evidence="2">
    <location>
        <begin position="19"/>
        <end position="115"/>
    </location>
</feature>
<accession>A0A4P9W5P2</accession>
<feature type="region of interest" description="Disordered" evidence="1">
    <location>
        <begin position="49"/>
        <end position="81"/>
    </location>
</feature>